<name>A0A562IGE3_MICOL</name>
<dbReference type="Proteomes" id="UP000319825">
    <property type="component" value="Unassembled WGS sequence"/>
</dbReference>
<accession>A0A562IGE3</accession>
<dbReference type="EMBL" id="VLKE01000001">
    <property type="protein sequence ID" value="TWH69805.1"/>
    <property type="molecule type" value="Genomic_DNA"/>
</dbReference>
<sequence length="78" mass="8254">MLCRQPARAAPRLSASTAFPEREPKLMPEMLTTDSGRKARTRPRAAPSTFAHGSATSCPAVGDDGGTARPNVRCLMIG</sequence>
<evidence type="ECO:0000313" key="2">
    <source>
        <dbReference type="EMBL" id="TWH69805.1"/>
    </source>
</evidence>
<proteinExistence type="predicted"/>
<evidence type="ECO:0000256" key="1">
    <source>
        <dbReference type="SAM" id="MobiDB-lite"/>
    </source>
</evidence>
<comment type="caution">
    <text evidence="2">The sequence shown here is derived from an EMBL/GenBank/DDBJ whole genome shotgun (WGS) entry which is preliminary data.</text>
</comment>
<organism evidence="2 3">
    <name type="scientific">Micromonospora olivasterospora</name>
    <dbReference type="NCBI Taxonomy" id="1880"/>
    <lineage>
        <taxon>Bacteria</taxon>
        <taxon>Bacillati</taxon>
        <taxon>Actinomycetota</taxon>
        <taxon>Actinomycetes</taxon>
        <taxon>Micromonosporales</taxon>
        <taxon>Micromonosporaceae</taxon>
        <taxon>Micromonospora</taxon>
    </lineage>
</organism>
<protein>
    <submittedName>
        <fullName evidence="2">Uncharacterized protein</fullName>
    </submittedName>
</protein>
<evidence type="ECO:0000313" key="3">
    <source>
        <dbReference type="Proteomes" id="UP000319825"/>
    </source>
</evidence>
<keyword evidence="3" id="KW-1185">Reference proteome</keyword>
<gene>
    <name evidence="2" type="ORF">JD77_04819</name>
</gene>
<dbReference type="AlphaFoldDB" id="A0A562IGE3"/>
<reference evidence="2 3" key="1">
    <citation type="submission" date="2019-07" db="EMBL/GenBank/DDBJ databases">
        <title>R&amp;d 2014.</title>
        <authorList>
            <person name="Klenk H.-P."/>
        </authorList>
    </citation>
    <scope>NUCLEOTIDE SEQUENCE [LARGE SCALE GENOMIC DNA]</scope>
    <source>
        <strain evidence="2 3">DSM 43868</strain>
    </source>
</reference>
<feature type="region of interest" description="Disordered" evidence="1">
    <location>
        <begin position="1"/>
        <end position="69"/>
    </location>
</feature>